<organism evidence="7 8">
    <name type="scientific">Phialocephala subalpina</name>
    <dbReference type="NCBI Taxonomy" id="576137"/>
    <lineage>
        <taxon>Eukaryota</taxon>
        <taxon>Fungi</taxon>
        <taxon>Dikarya</taxon>
        <taxon>Ascomycota</taxon>
        <taxon>Pezizomycotina</taxon>
        <taxon>Leotiomycetes</taxon>
        <taxon>Helotiales</taxon>
        <taxon>Mollisiaceae</taxon>
        <taxon>Phialocephala</taxon>
        <taxon>Phialocephala fortinii species complex</taxon>
    </lineage>
</organism>
<dbReference type="GO" id="GO:0016702">
    <property type="term" value="F:oxidoreductase activity, acting on single donors with incorporation of molecular oxygen, incorporation of two atoms of oxygen"/>
    <property type="evidence" value="ECO:0007669"/>
    <property type="project" value="UniProtKB-ARBA"/>
</dbReference>
<evidence type="ECO:0000313" key="8">
    <source>
        <dbReference type="Proteomes" id="UP000184330"/>
    </source>
</evidence>
<feature type="domain" description="Extradiol ring-cleavage dioxygenase class III enzyme subunit B" evidence="6">
    <location>
        <begin position="23"/>
        <end position="262"/>
    </location>
</feature>
<comment type="cofactor">
    <cofactor evidence="1">
        <name>Zn(2+)</name>
        <dbReference type="ChEBI" id="CHEBI:29105"/>
    </cofactor>
</comment>
<dbReference type="PANTHER" id="PTHR30096">
    <property type="entry name" value="4,5-DOPA DIOXYGENASE EXTRADIOL-LIKE PROTEIN"/>
    <property type="match status" value="1"/>
</dbReference>
<evidence type="ECO:0000256" key="2">
    <source>
        <dbReference type="ARBA" id="ARBA00007581"/>
    </source>
</evidence>
<evidence type="ECO:0000256" key="3">
    <source>
        <dbReference type="ARBA" id="ARBA00022723"/>
    </source>
</evidence>
<dbReference type="Proteomes" id="UP000184330">
    <property type="component" value="Unassembled WGS sequence"/>
</dbReference>
<dbReference type="GO" id="GO:0008198">
    <property type="term" value="F:ferrous iron binding"/>
    <property type="evidence" value="ECO:0007669"/>
    <property type="project" value="InterPro"/>
</dbReference>
<evidence type="ECO:0000256" key="5">
    <source>
        <dbReference type="ARBA" id="ARBA00023002"/>
    </source>
</evidence>
<gene>
    <name evidence="7" type="ORF">PAC_14551</name>
</gene>
<proteinExistence type="inferred from homology"/>
<keyword evidence="3" id="KW-0479">Metal-binding</keyword>
<dbReference type="Pfam" id="PF02900">
    <property type="entry name" value="LigB"/>
    <property type="match status" value="1"/>
</dbReference>
<evidence type="ECO:0000259" key="6">
    <source>
        <dbReference type="Pfam" id="PF02900"/>
    </source>
</evidence>
<evidence type="ECO:0000313" key="7">
    <source>
        <dbReference type="EMBL" id="CZR64653.1"/>
    </source>
</evidence>
<evidence type="ECO:0000256" key="1">
    <source>
        <dbReference type="ARBA" id="ARBA00001947"/>
    </source>
</evidence>
<dbReference type="CDD" id="cd07363">
    <property type="entry name" value="45_DOPA_Dioxygenase"/>
    <property type="match status" value="1"/>
</dbReference>
<comment type="similarity">
    <text evidence="2">Belongs to the DODA-type extradiol aromatic ring-opening dioxygenase family.</text>
</comment>
<dbReference type="SUPFAM" id="SSF53213">
    <property type="entry name" value="LigB-like"/>
    <property type="match status" value="1"/>
</dbReference>
<keyword evidence="4" id="KW-0862">Zinc</keyword>
<dbReference type="Gene3D" id="3.40.830.10">
    <property type="entry name" value="LigB-like"/>
    <property type="match status" value="1"/>
</dbReference>
<sequence length="274" mass="29581">MARAPVVAVCHGGGPLPALGDPSHKELIKSMSERVPAILGLGTSKAPRAIVLITAHWSEPKPTISNGETPKLLYDYAGMPKEAYQLKYEAPGSPEVAREVYDVLAKAGFHPDVDARRGWDHGVFVPMLLINPTRDVPIVQLSILASASPAQHFAMGLALSSLRDSGVAIIGSGMPTFHNLRILFSSAANDPKLKARIKKWSDKLSSTIQIKDPEDRGKQLESWRDWVGANEAHPAGGEEHLLPLFVCAGAAGEGSAEFFADSVMGTKQYSYYWT</sequence>
<dbReference type="InterPro" id="IPR014436">
    <property type="entry name" value="Extradiol_dOase_DODA"/>
</dbReference>
<protein>
    <recommendedName>
        <fullName evidence="6">Extradiol ring-cleavage dioxygenase class III enzyme subunit B domain-containing protein</fullName>
    </recommendedName>
</protein>
<dbReference type="PANTHER" id="PTHR30096:SF0">
    <property type="entry name" value="4,5-DOPA DIOXYGENASE EXTRADIOL-LIKE PROTEIN"/>
    <property type="match status" value="1"/>
</dbReference>
<dbReference type="InterPro" id="IPR004183">
    <property type="entry name" value="Xdiol_dOase_suB"/>
</dbReference>
<dbReference type="OrthoDB" id="7396853at2759"/>
<dbReference type="GO" id="GO:0008270">
    <property type="term" value="F:zinc ion binding"/>
    <property type="evidence" value="ECO:0007669"/>
    <property type="project" value="InterPro"/>
</dbReference>
<dbReference type="EMBL" id="FJOG01000027">
    <property type="protein sequence ID" value="CZR64653.1"/>
    <property type="molecule type" value="Genomic_DNA"/>
</dbReference>
<accession>A0A1L7XHY9</accession>
<dbReference type="PIRSF" id="PIRSF006157">
    <property type="entry name" value="Doxgns_DODA"/>
    <property type="match status" value="1"/>
</dbReference>
<evidence type="ECO:0000256" key="4">
    <source>
        <dbReference type="ARBA" id="ARBA00022833"/>
    </source>
</evidence>
<dbReference type="AlphaFoldDB" id="A0A1L7XHY9"/>
<name>A0A1L7XHY9_9HELO</name>
<keyword evidence="5" id="KW-0560">Oxidoreductase</keyword>
<keyword evidence="8" id="KW-1185">Reference proteome</keyword>
<reference evidence="7 8" key="1">
    <citation type="submission" date="2016-03" db="EMBL/GenBank/DDBJ databases">
        <authorList>
            <person name="Ploux O."/>
        </authorList>
    </citation>
    <scope>NUCLEOTIDE SEQUENCE [LARGE SCALE GENOMIC DNA]</scope>
    <source>
        <strain evidence="7 8">UAMH 11012</strain>
    </source>
</reference>